<accession>A0AAD7SLM0</accession>
<evidence type="ECO:0000313" key="1">
    <source>
        <dbReference type="EMBL" id="KAJ8404934.1"/>
    </source>
</evidence>
<evidence type="ECO:0000313" key="2">
    <source>
        <dbReference type="Proteomes" id="UP001221898"/>
    </source>
</evidence>
<dbReference type="Proteomes" id="UP001221898">
    <property type="component" value="Unassembled WGS sequence"/>
</dbReference>
<gene>
    <name evidence="1" type="ORF">AAFF_G00333210</name>
</gene>
<dbReference type="EMBL" id="JAINUG010000051">
    <property type="protein sequence ID" value="KAJ8404934.1"/>
    <property type="molecule type" value="Genomic_DNA"/>
</dbReference>
<organism evidence="1 2">
    <name type="scientific">Aldrovandia affinis</name>
    <dbReference type="NCBI Taxonomy" id="143900"/>
    <lineage>
        <taxon>Eukaryota</taxon>
        <taxon>Metazoa</taxon>
        <taxon>Chordata</taxon>
        <taxon>Craniata</taxon>
        <taxon>Vertebrata</taxon>
        <taxon>Euteleostomi</taxon>
        <taxon>Actinopterygii</taxon>
        <taxon>Neopterygii</taxon>
        <taxon>Teleostei</taxon>
        <taxon>Notacanthiformes</taxon>
        <taxon>Halosauridae</taxon>
        <taxon>Aldrovandia</taxon>
    </lineage>
</organism>
<proteinExistence type="predicted"/>
<dbReference type="AlphaFoldDB" id="A0AAD7SLM0"/>
<name>A0AAD7SLM0_9TELE</name>
<comment type="caution">
    <text evidence="1">The sequence shown here is derived from an EMBL/GenBank/DDBJ whole genome shotgun (WGS) entry which is preliminary data.</text>
</comment>
<sequence length="69" mass="7203">MALWRNPVLQATLPKLDVGIVSSSGGCILGASVTHSHISAAQEAGMCGGGHDRTCAFQRQCGWTQAHLL</sequence>
<keyword evidence="2" id="KW-1185">Reference proteome</keyword>
<protein>
    <submittedName>
        <fullName evidence="1">Uncharacterized protein</fullName>
    </submittedName>
</protein>
<reference evidence="1" key="1">
    <citation type="journal article" date="2023" name="Science">
        <title>Genome structures resolve the early diversification of teleost fishes.</title>
        <authorList>
            <person name="Parey E."/>
            <person name="Louis A."/>
            <person name="Montfort J."/>
            <person name="Bouchez O."/>
            <person name="Roques C."/>
            <person name="Iampietro C."/>
            <person name="Lluch J."/>
            <person name="Castinel A."/>
            <person name="Donnadieu C."/>
            <person name="Desvignes T."/>
            <person name="Floi Bucao C."/>
            <person name="Jouanno E."/>
            <person name="Wen M."/>
            <person name="Mejri S."/>
            <person name="Dirks R."/>
            <person name="Jansen H."/>
            <person name="Henkel C."/>
            <person name="Chen W.J."/>
            <person name="Zahm M."/>
            <person name="Cabau C."/>
            <person name="Klopp C."/>
            <person name="Thompson A.W."/>
            <person name="Robinson-Rechavi M."/>
            <person name="Braasch I."/>
            <person name="Lecointre G."/>
            <person name="Bobe J."/>
            <person name="Postlethwait J.H."/>
            <person name="Berthelot C."/>
            <person name="Roest Crollius H."/>
            <person name="Guiguen Y."/>
        </authorList>
    </citation>
    <scope>NUCLEOTIDE SEQUENCE</scope>
    <source>
        <strain evidence="1">NC1722</strain>
    </source>
</reference>